<dbReference type="PANTHER" id="PTHR24207:SF1">
    <property type="entry name" value="FILAMIN-BINDING LIM PROTEIN 1"/>
    <property type="match status" value="1"/>
</dbReference>
<keyword evidence="3" id="KW-0862">Zinc</keyword>
<dbReference type="SUPFAM" id="SSF57716">
    <property type="entry name" value="Glucocorticoid receptor-like (DNA-binding domain)"/>
    <property type="match status" value="1"/>
</dbReference>
<dbReference type="GO" id="GO:0098609">
    <property type="term" value="P:cell-cell adhesion"/>
    <property type="evidence" value="ECO:0007669"/>
    <property type="project" value="TreeGrafter"/>
</dbReference>
<dbReference type="GO" id="GO:0031005">
    <property type="term" value="F:filamin binding"/>
    <property type="evidence" value="ECO:0007669"/>
    <property type="project" value="TreeGrafter"/>
</dbReference>
<dbReference type="InterPro" id="IPR001781">
    <property type="entry name" value="Znf_LIM"/>
</dbReference>
<keyword evidence="2" id="KW-0677">Repeat</keyword>
<organism evidence="6 7">
    <name type="scientific">Melopsittacus undulatus</name>
    <name type="common">Budgerigar</name>
    <name type="synonym">Psittacus undulatus</name>
    <dbReference type="NCBI Taxonomy" id="13146"/>
    <lineage>
        <taxon>Eukaryota</taxon>
        <taxon>Metazoa</taxon>
        <taxon>Chordata</taxon>
        <taxon>Craniata</taxon>
        <taxon>Vertebrata</taxon>
        <taxon>Euteleostomi</taxon>
        <taxon>Archelosauria</taxon>
        <taxon>Archosauria</taxon>
        <taxon>Dinosauria</taxon>
        <taxon>Saurischia</taxon>
        <taxon>Theropoda</taxon>
        <taxon>Coelurosauria</taxon>
        <taxon>Aves</taxon>
        <taxon>Neognathae</taxon>
        <taxon>Neoaves</taxon>
        <taxon>Telluraves</taxon>
        <taxon>Australaves</taxon>
        <taxon>Psittaciformes</taxon>
        <taxon>Psittaculidae</taxon>
        <taxon>Melopsittacus</taxon>
    </lineage>
</organism>
<dbReference type="GO" id="GO:0005925">
    <property type="term" value="C:focal adhesion"/>
    <property type="evidence" value="ECO:0007669"/>
    <property type="project" value="TreeGrafter"/>
</dbReference>
<name>A0A8V5H7X1_MELUD</name>
<reference evidence="6" key="2">
    <citation type="submission" date="2025-08" db="UniProtKB">
        <authorList>
            <consortium name="Ensembl"/>
        </authorList>
    </citation>
    <scope>IDENTIFICATION</scope>
</reference>
<dbReference type="Proteomes" id="UP000694405">
    <property type="component" value="Chromosome 12"/>
</dbReference>
<evidence type="ECO:0000256" key="2">
    <source>
        <dbReference type="ARBA" id="ARBA00022737"/>
    </source>
</evidence>
<keyword evidence="7" id="KW-1185">Reference proteome</keyword>
<keyword evidence="4" id="KW-0440">LIM domain</keyword>
<dbReference type="GO" id="GO:0046872">
    <property type="term" value="F:metal ion binding"/>
    <property type="evidence" value="ECO:0007669"/>
    <property type="project" value="UniProtKB-KW"/>
</dbReference>
<reference evidence="6" key="1">
    <citation type="submission" date="2020-03" db="EMBL/GenBank/DDBJ databases">
        <title>Melopsittacus undulatus (budgerigar) genome, bMelUnd1, maternal haplotype with Z.</title>
        <authorList>
            <person name="Gedman G."/>
            <person name="Mountcastle J."/>
            <person name="Haase B."/>
            <person name="Formenti G."/>
            <person name="Wright T."/>
            <person name="Apodaca J."/>
            <person name="Pelan S."/>
            <person name="Chow W."/>
            <person name="Rhie A."/>
            <person name="Howe K."/>
            <person name="Fedrigo O."/>
            <person name="Jarvis E.D."/>
        </authorList>
    </citation>
    <scope>NUCLEOTIDE SEQUENCE [LARGE SCALE GENOMIC DNA]</scope>
</reference>
<evidence type="ECO:0000256" key="5">
    <source>
        <dbReference type="SAM" id="MobiDB-lite"/>
    </source>
</evidence>
<dbReference type="AlphaFoldDB" id="A0A8V5H7X1"/>
<reference evidence="6" key="3">
    <citation type="submission" date="2025-09" db="UniProtKB">
        <authorList>
            <consortium name="Ensembl"/>
        </authorList>
    </citation>
    <scope>IDENTIFICATION</scope>
</reference>
<feature type="region of interest" description="Disordered" evidence="5">
    <location>
        <begin position="1"/>
        <end position="31"/>
    </location>
</feature>
<evidence type="ECO:0000313" key="7">
    <source>
        <dbReference type="Proteomes" id="UP000694405"/>
    </source>
</evidence>
<dbReference type="PANTHER" id="PTHR24207">
    <property type="entry name" value="ZYX102 PROTEIN"/>
    <property type="match status" value="1"/>
</dbReference>
<dbReference type="Gene3D" id="2.10.110.10">
    <property type="entry name" value="Cysteine Rich Protein"/>
    <property type="match status" value="2"/>
</dbReference>
<evidence type="ECO:0000256" key="3">
    <source>
        <dbReference type="ARBA" id="ARBA00022833"/>
    </source>
</evidence>
<dbReference type="Pfam" id="PF00412">
    <property type="entry name" value="LIM"/>
    <property type="match status" value="2"/>
</dbReference>
<proteinExistence type="predicted"/>
<evidence type="ECO:0000256" key="4">
    <source>
        <dbReference type="ARBA" id="ARBA00023038"/>
    </source>
</evidence>
<dbReference type="Ensembl" id="ENSMUNT00000033100.1">
    <property type="protein sequence ID" value="ENSMUNP00000027752.1"/>
    <property type="gene ID" value="ENSMUNG00000011989.2"/>
</dbReference>
<dbReference type="PROSITE" id="PS50023">
    <property type="entry name" value="LIM_DOMAIN_2"/>
    <property type="match status" value="1"/>
</dbReference>
<sequence>MGTLAPSPFPGRRGGRRAETEGQQGLGSSRSAHRFCSHFPLNPNPGPVHICAFCHKALGPREPTVEAMGKQYHAECFTCRTCPRLLAGQPGISWCPPQTQATLEKCAKCQGLITESIVRALGKGFHPDCFSCAACGRAIGAESFLNKTPSLNPSFLSSTLHSKPITCTFRNKEKRTF</sequence>
<feature type="compositionally biased region" description="Polar residues" evidence="5">
    <location>
        <begin position="21"/>
        <end position="30"/>
    </location>
</feature>
<evidence type="ECO:0000256" key="1">
    <source>
        <dbReference type="ARBA" id="ARBA00022723"/>
    </source>
</evidence>
<dbReference type="PROSITE" id="PS00478">
    <property type="entry name" value="LIM_DOMAIN_1"/>
    <property type="match status" value="2"/>
</dbReference>
<protein>
    <submittedName>
        <fullName evidence="6">Uncharacterized protein</fullName>
    </submittedName>
</protein>
<keyword evidence="1" id="KW-0479">Metal-binding</keyword>
<gene>
    <name evidence="6" type="primary">LOC101876445</name>
</gene>
<evidence type="ECO:0000313" key="6">
    <source>
        <dbReference type="Ensembl" id="ENSMUNP00000027752.1"/>
    </source>
</evidence>
<accession>A0A8V5H7X1</accession>
<dbReference type="GO" id="GO:0001725">
    <property type="term" value="C:stress fiber"/>
    <property type="evidence" value="ECO:0007669"/>
    <property type="project" value="TreeGrafter"/>
</dbReference>
<dbReference type="SMART" id="SM00132">
    <property type="entry name" value="LIM"/>
    <property type="match status" value="2"/>
</dbReference>